<keyword evidence="1" id="KW-0472">Membrane</keyword>
<name>A0A3D1JIP1_9CHLR</name>
<feature type="transmembrane region" description="Helical" evidence="1">
    <location>
        <begin position="106"/>
        <end position="128"/>
    </location>
</feature>
<dbReference type="STRING" id="229919.GCA_001050195_00316"/>
<accession>A0A3D1JIP1</accession>
<protein>
    <submittedName>
        <fullName evidence="2">Phage holin family protein</fullName>
    </submittedName>
</protein>
<sequence>MYSTTGGTVMTKLFIRLGINAAGLYAAIYLLNGRGITPQFDHWWEVLWLALIFGLVNAILRPILTVISCPIIVITLGLGALLINTLLFYLAGLIGTQFGVGFTVDGFVPAFLGSLIVSVVSFFLSIVFQDELKGNSRKARW</sequence>
<dbReference type="PANTHER" id="PTHR37309">
    <property type="entry name" value="SLR0284 PROTEIN"/>
    <property type="match status" value="1"/>
</dbReference>
<dbReference type="Pfam" id="PF04020">
    <property type="entry name" value="Phage_holin_4_2"/>
    <property type="match status" value="1"/>
</dbReference>
<keyword evidence="1" id="KW-0812">Transmembrane</keyword>
<evidence type="ECO:0000313" key="3">
    <source>
        <dbReference type="Proteomes" id="UP000264141"/>
    </source>
</evidence>
<evidence type="ECO:0000313" key="2">
    <source>
        <dbReference type="EMBL" id="HCE18439.1"/>
    </source>
</evidence>
<dbReference type="Proteomes" id="UP000264141">
    <property type="component" value="Unassembled WGS sequence"/>
</dbReference>
<feature type="transmembrane region" description="Helical" evidence="1">
    <location>
        <begin position="43"/>
        <end position="60"/>
    </location>
</feature>
<comment type="caution">
    <text evidence="2">The sequence shown here is derived from an EMBL/GenBank/DDBJ whole genome shotgun (WGS) entry which is preliminary data.</text>
</comment>
<keyword evidence="1" id="KW-1133">Transmembrane helix</keyword>
<feature type="transmembrane region" description="Helical" evidence="1">
    <location>
        <begin position="13"/>
        <end position="31"/>
    </location>
</feature>
<dbReference type="AlphaFoldDB" id="A0A3D1JIP1"/>
<feature type="transmembrane region" description="Helical" evidence="1">
    <location>
        <begin position="72"/>
        <end position="94"/>
    </location>
</feature>
<organism evidence="2 3">
    <name type="scientific">Anaerolinea thermolimosa</name>
    <dbReference type="NCBI Taxonomy" id="229919"/>
    <lineage>
        <taxon>Bacteria</taxon>
        <taxon>Bacillati</taxon>
        <taxon>Chloroflexota</taxon>
        <taxon>Anaerolineae</taxon>
        <taxon>Anaerolineales</taxon>
        <taxon>Anaerolineaceae</taxon>
        <taxon>Anaerolinea</taxon>
    </lineage>
</organism>
<dbReference type="OrthoDB" id="163172at2"/>
<evidence type="ECO:0000256" key="1">
    <source>
        <dbReference type="SAM" id="Phobius"/>
    </source>
</evidence>
<dbReference type="InterPro" id="IPR007165">
    <property type="entry name" value="Phage_holin_4_2"/>
</dbReference>
<gene>
    <name evidence="2" type="ORF">DEQ80_11315</name>
</gene>
<dbReference type="EMBL" id="DPBP01000042">
    <property type="protein sequence ID" value="HCE18439.1"/>
    <property type="molecule type" value="Genomic_DNA"/>
</dbReference>
<reference evidence="2 3" key="1">
    <citation type="journal article" date="2018" name="Nat. Biotechnol.">
        <title>A standardized bacterial taxonomy based on genome phylogeny substantially revises the tree of life.</title>
        <authorList>
            <person name="Parks D.H."/>
            <person name="Chuvochina M."/>
            <person name="Waite D.W."/>
            <person name="Rinke C."/>
            <person name="Skarshewski A."/>
            <person name="Chaumeil P.A."/>
            <person name="Hugenholtz P."/>
        </authorList>
    </citation>
    <scope>NUCLEOTIDE SEQUENCE [LARGE SCALE GENOMIC DNA]</scope>
    <source>
        <strain evidence="2">UBA8781</strain>
    </source>
</reference>
<proteinExistence type="predicted"/>
<dbReference type="PANTHER" id="PTHR37309:SF1">
    <property type="entry name" value="SLR0284 PROTEIN"/>
    <property type="match status" value="1"/>
</dbReference>